<evidence type="ECO:0000313" key="3">
    <source>
        <dbReference type="EMBL" id="SVA86027.1"/>
    </source>
</evidence>
<feature type="region of interest" description="Disordered" evidence="1">
    <location>
        <begin position="1"/>
        <end position="25"/>
    </location>
</feature>
<dbReference type="NCBIfam" id="NF003967">
    <property type="entry name" value="PRK05461.1"/>
    <property type="match status" value="1"/>
</dbReference>
<feature type="non-terminal residue" evidence="3">
    <location>
        <position position="1"/>
    </location>
</feature>
<dbReference type="InterPro" id="IPR050718">
    <property type="entry name" value="ApaG-like"/>
</dbReference>
<reference evidence="3" key="1">
    <citation type="submission" date="2018-05" db="EMBL/GenBank/DDBJ databases">
        <authorList>
            <person name="Lanie J.A."/>
            <person name="Ng W.-L."/>
            <person name="Kazmierczak K.M."/>
            <person name="Andrzejewski T.M."/>
            <person name="Davidsen T.M."/>
            <person name="Wayne K.J."/>
            <person name="Tettelin H."/>
            <person name="Glass J.I."/>
            <person name="Rusch D."/>
            <person name="Podicherti R."/>
            <person name="Tsui H.-C.T."/>
            <person name="Winkler M.E."/>
        </authorList>
    </citation>
    <scope>NUCLEOTIDE SEQUENCE</scope>
</reference>
<sequence length="147" mass="16393">VATAWHPSAPVVEEPMQDNSTHTSEAVTQGIRVVVTAKFSHVDTQERRWHFTYSIRIANEGTDTVQLVSRHWIITNGSNEIEEVKGLGVVGRQPTIAPGQAFEYASRCPLATPFGSMRGTYQMMTRDGTRFDAEIAEFALTEPYTIH</sequence>
<organism evidence="3">
    <name type="scientific">marine metagenome</name>
    <dbReference type="NCBI Taxonomy" id="408172"/>
    <lineage>
        <taxon>unclassified sequences</taxon>
        <taxon>metagenomes</taxon>
        <taxon>ecological metagenomes</taxon>
    </lineage>
</organism>
<feature type="domain" description="ApaG" evidence="2">
    <location>
        <begin position="25"/>
        <end position="147"/>
    </location>
</feature>
<dbReference type="AlphaFoldDB" id="A0A381ZB70"/>
<dbReference type="Gene3D" id="2.60.40.1470">
    <property type="entry name" value="ApaG domain"/>
    <property type="match status" value="1"/>
</dbReference>
<proteinExistence type="predicted"/>
<dbReference type="InterPro" id="IPR036767">
    <property type="entry name" value="ApaG_sf"/>
</dbReference>
<dbReference type="SUPFAM" id="SSF110069">
    <property type="entry name" value="ApaG-like"/>
    <property type="match status" value="1"/>
</dbReference>
<protein>
    <recommendedName>
        <fullName evidence="2">ApaG domain-containing protein</fullName>
    </recommendedName>
</protein>
<accession>A0A381ZB70</accession>
<dbReference type="EMBL" id="UINC01020501">
    <property type="protein sequence ID" value="SVA86027.1"/>
    <property type="molecule type" value="Genomic_DNA"/>
</dbReference>
<evidence type="ECO:0000256" key="1">
    <source>
        <dbReference type="SAM" id="MobiDB-lite"/>
    </source>
</evidence>
<name>A0A381ZB70_9ZZZZ</name>
<dbReference type="Pfam" id="PF04379">
    <property type="entry name" value="DUF525"/>
    <property type="match status" value="1"/>
</dbReference>
<evidence type="ECO:0000259" key="2">
    <source>
        <dbReference type="PROSITE" id="PS51087"/>
    </source>
</evidence>
<dbReference type="InterPro" id="IPR007474">
    <property type="entry name" value="ApaG_domain"/>
</dbReference>
<gene>
    <name evidence="3" type="ORF">METZ01_LOCUS138881</name>
</gene>
<dbReference type="PANTHER" id="PTHR47191">
    <property type="entry name" value="OS05G0170800 PROTEIN"/>
    <property type="match status" value="1"/>
</dbReference>
<dbReference type="PANTHER" id="PTHR47191:SF2">
    <property type="entry name" value="OS05G0170800 PROTEIN"/>
    <property type="match status" value="1"/>
</dbReference>
<dbReference type="PROSITE" id="PS51087">
    <property type="entry name" value="APAG"/>
    <property type="match status" value="1"/>
</dbReference>